<proteinExistence type="predicted"/>
<dbReference type="HOGENOM" id="CLU_2922458_0_0_1"/>
<organism evidence="1 2">
    <name type="scientific">Cladophialophora yegresii CBS 114405</name>
    <dbReference type="NCBI Taxonomy" id="1182544"/>
    <lineage>
        <taxon>Eukaryota</taxon>
        <taxon>Fungi</taxon>
        <taxon>Dikarya</taxon>
        <taxon>Ascomycota</taxon>
        <taxon>Pezizomycotina</taxon>
        <taxon>Eurotiomycetes</taxon>
        <taxon>Chaetothyriomycetidae</taxon>
        <taxon>Chaetothyriales</taxon>
        <taxon>Herpotrichiellaceae</taxon>
        <taxon>Cladophialophora</taxon>
    </lineage>
</organism>
<name>W9W3E2_9EURO</name>
<reference evidence="1 2" key="1">
    <citation type="submission" date="2013-03" db="EMBL/GenBank/DDBJ databases">
        <title>The Genome Sequence of Cladophialophora yegresii CBS 114405.</title>
        <authorList>
            <consortium name="The Broad Institute Genomics Platform"/>
            <person name="Cuomo C."/>
            <person name="de Hoog S."/>
            <person name="Gorbushina A."/>
            <person name="Walker B."/>
            <person name="Young S.K."/>
            <person name="Zeng Q."/>
            <person name="Gargeya S."/>
            <person name="Fitzgerald M."/>
            <person name="Haas B."/>
            <person name="Abouelleil A."/>
            <person name="Allen A.W."/>
            <person name="Alvarado L."/>
            <person name="Arachchi H.M."/>
            <person name="Berlin A.M."/>
            <person name="Chapman S.B."/>
            <person name="Gainer-Dewar J."/>
            <person name="Goldberg J."/>
            <person name="Griggs A."/>
            <person name="Gujja S."/>
            <person name="Hansen M."/>
            <person name="Howarth C."/>
            <person name="Imamovic A."/>
            <person name="Ireland A."/>
            <person name="Larimer J."/>
            <person name="McCowan C."/>
            <person name="Murphy C."/>
            <person name="Pearson M."/>
            <person name="Poon T.W."/>
            <person name="Priest M."/>
            <person name="Roberts A."/>
            <person name="Saif S."/>
            <person name="Shea T."/>
            <person name="Sisk P."/>
            <person name="Sykes S."/>
            <person name="Wortman J."/>
            <person name="Nusbaum C."/>
            <person name="Birren B."/>
        </authorList>
    </citation>
    <scope>NUCLEOTIDE SEQUENCE [LARGE SCALE GENOMIC DNA]</scope>
    <source>
        <strain evidence="1 2">CBS 114405</strain>
    </source>
</reference>
<evidence type="ECO:0000313" key="1">
    <source>
        <dbReference type="EMBL" id="EXJ59056.1"/>
    </source>
</evidence>
<dbReference type="GeneID" id="19181064"/>
<accession>W9W3E2</accession>
<comment type="caution">
    <text evidence="1">The sequence shown here is derived from an EMBL/GenBank/DDBJ whole genome shotgun (WGS) entry which is preliminary data.</text>
</comment>
<evidence type="ECO:0000313" key="2">
    <source>
        <dbReference type="Proteomes" id="UP000019473"/>
    </source>
</evidence>
<dbReference type="Proteomes" id="UP000019473">
    <property type="component" value="Unassembled WGS sequence"/>
</dbReference>
<sequence>MREVGGKVTEIAIATVLNGRDTLGRVVRRLTNSPSSGGTVIATEKETATEIAIPTAAEIDP</sequence>
<dbReference type="EMBL" id="AMGW01000004">
    <property type="protein sequence ID" value="EXJ59056.1"/>
    <property type="molecule type" value="Genomic_DNA"/>
</dbReference>
<dbReference type="VEuPathDB" id="FungiDB:A1O7_06487"/>
<dbReference type="AlphaFoldDB" id="W9W3E2"/>
<protein>
    <submittedName>
        <fullName evidence="1">Uncharacterized protein</fullName>
    </submittedName>
</protein>
<gene>
    <name evidence="1" type="ORF">A1O7_06487</name>
</gene>
<dbReference type="RefSeq" id="XP_007758679.1">
    <property type="nucleotide sequence ID" value="XM_007760489.1"/>
</dbReference>
<keyword evidence="2" id="KW-1185">Reference proteome</keyword>